<evidence type="ECO:0000313" key="1">
    <source>
        <dbReference type="EMBL" id="SHN62703.1"/>
    </source>
</evidence>
<dbReference type="AlphaFoldDB" id="A0A1M7SW08"/>
<organism evidence="1 2">
    <name type="scientific">Geodermatophilus obscurus</name>
    <dbReference type="NCBI Taxonomy" id="1861"/>
    <lineage>
        <taxon>Bacteria</taxon>
        <taxon>Bacillati</taxon>
        <taxon>Actinomycetota</taxon>
        <taxon>Actinomycetes</taxon>
        <taxon>Geodermatophilales</taxon>
        <taxon>Geodermatophilaceae</taxon>
        <taxon>Geodermatophilus</taxon>
    </lineage>
</organism>
<gene>
    <name evidence="1" type="ORF">SAMN05660350_01084</name>
</gene>
<dbReference type="RefSeq" id="WP_072914678.1">
    <property type="nucleotide sequence ID" value="NZ_FRDM01000004.1"/>
</dbReference>
<dbReference type="OrthoDB" id="9980897at2"/>
<reference evidence="1 2" key="1">
    <citation type="submission" date="2016-12" db="EMBL/GenBank/DDBJ databases">
        <authorList>
            <person name="Song W.-J."/>
            <person name="Kurnit D.M."/>
        </authorList>
    </citation>
    <scope>NUCLEOTIDE SEQUENCE [LARGE SCALE GENOMIC DNA]</scope>
    <source>
        <strain evidence="1 2">DSM 43162</strain>
    </source>
</reference>
<proteinExistence type="predicted"/>
<dbReference type="Proteomes" id="UP000184428">
    <property type="component" value="Unassembled WGS sequence"/>
</dbReference>
<dbReference type="EMBL" id="FRDM01000004">
    <property type="protein sequence ID" value="SHN62703.1"/>
    <property type="molecule type" value="Genomic_DNA"/>
</dbReference>
<evidence type="ECO:0000313" key="2">
    <source>
        <dbReference type="Proteomes" id="UP000184428"/>
    </source>
</evidence>
<protein>
    <submittedName>
        <fullName evidence="1">Uncharacterized protein</fullName>
    </submittedName>
</protein>
<name>A0A1M7SW08_9ACTN</name>
<sequence>MSTTHDPDHRTAHVIGLERDEEDGTLLLRARCSECRKTVLHGAGTDLDAVQLGWRVGHCGCGDYELTDPHRVVPQRLRVLRREDASFREHLQVAAHRRRVEDAEEAHRRALAEARTLPPREARRLRREAAEVLDAVRAALPEAAE</sequence>
<accession>A0A1M7SW08</accession>